<feature type="compositionally biased region" description="Polar residues" evidence="1">
    <location>
        <begin position="343"/>
        <end position="353"/>
    </location>
</feature>
<feature type="compositionally biased region" description="Low complexity" evidence="1">
    <location>
        <begin position="204"/>
        <end position="226"/>
    </location>
</feature>
<reference evidence="3 4" key="1">
    <citation type="journal article" date="2018" name="IMA Fungus">
        <title>IMA Genome-F 10: Nine draft genome sequences of Claviceps purpurea s.lat., including C. arundinis, C. humidiphila, and C. cf. spartinae, pseudomolecules for the pitch canker pathogen Fusarium circinatum, draft genome of Davidsoniella eucalypti, Grosmannia galeiformis, Quambalaria eucalypti, and Teratosphaeria destructans.</title>
        <authorList>
            <person name="Wingfield B.D."/>
            <person name="Liu M."/>
            <person name="Nguyen H.D."/>
            <person name="Lane F.A."/>
            <person name="Morgan S.W."/>
            <person name="De Vos L."/>
            <person name="Wilken P.M."/>
            <person name="Duong T.A."/>
            <person name="Aylward J."/>
            <person name="Coetzee M.P."/>
            <person name="Dadej K."/>
            <person name="De Beer Z.W."/>
            <person name="Findlay W."/>
            <person name="Havenga M."/>
            <person name="Kolarik M."/>
            <person name="Menzies J.G."/>
            <person name="Naidoo K."/>
            <person name="Pochopski O."/>
            <person name="Shoukouhi P."/>
            <person name="Santana Q.C."/>
            <person name="Seifert K.A."/>
            <person name="Soal N."/>
            <person name="Steenkamp E.T."/>
            <person name="Tatham C.T."/>
            <person name="van der Nest M.A."/>
            <person name="Wingfield M.J."/>
        </authorList>
    </citation>
    <scope>NUCLEOTIDE SEQUENCE [LARGE SCALE GENOMIC DNA]</scope>
    <source>
        <strain evidence="3">CMW44962</strain>
    </source>
</reference>
<feature type="region of interest" description="Disordered" evidence="1">
    <location>
        <begin position="1"/>
        <end position="84"/>
    </location>
</feature>
<accession>A0A9W7W5K3</accession>
<feature type="domain" description="C2H2-type" evidence="2">
    <location>
        <begin position="408"/>
        <end position="434"/>
    </location>
</feature>
<sequence>MSGLPWGHASVPEEPWTTGPGLESSPHVQQPVNHWQGHGASFSSSNGASAQGPTIWNGPHGPVEHSLSPALSHESQSSHIPYPFTEPEMPMLPPGLDLSFATAEPSWNPCGPVMYANAQVASAPMSHGPHVTNGHFATQPSAFQDQAVPQPQVYRHGFCDQTGQFTLQGHPSVAHRRPILPRTDVHAVTSQPIYGPQQRELRPQLSVSQTSQSPVSTVSNTPSRPSGLPQGMQQYTPVSSPGPASVPPSCAQRPPPADDVAPSTCPPEYLHHIRPVGPAGCQDHSEDWNSFIRFDQEEQNPHTPGALSYPNGMLAGPVPIPSVPSAEPGPLAIPQDHQEKVSIPSTAPTNVSSESDEGRHRTHPLYNEGPQADGLYHCPFEKDPNCQHKATKLKCNYDKFIDSHLKPFRCKIESCAKQEFSSTACLLRHEREAHGMHGHGDRPHLCYYPGCERGIPGNGFPRRYNLFDHMKRVHDHKDTSSRSDSPVPGGQIQAKRINRKRKATGPPEVQAPAANRPRVAIPAGPQPPVLPPQPAKLVGAPAPHHTPMPGEQHVRGSNARQRMYTQWANQREVIARQMSFVQSPDDEANLHTLSQNINELRRLSHEVRRG</sequence>
<proteinExistence type="predicted"/>
<evidence type="ECO:0000256" key="1">
    <source>
        <dbReference type="SAM" id="MobiDB-lite"/>
    </source>
</evidence>
<dbReference type="SMART" id="SM00355">
    <property type="entry name" value="ZnF_C2H2"/>
    <property type="match status" value="2"/>
</dbReference>
<comment type="caution">
    <text evidence="3">The sequence shown here is derived from an EMBL/GenBank/DDBJ whole genome shotgun (WGS) entry which is preliminary data.</text>
</comment>
<feature type="compositionally biased region" description="Low complexity" evidence="1">
    <location>
        <begin position="237"/>
        <end position="249"/>
    </location>
</feature>
<feature type="region of interest" description="Disordered" evidence="1">
    <location>
        <begin position="474"/>
        <end position="515"/>
    </location>
</feature>
<feature type="region of interest" description="Disordered" evidence="1">
    <location>
        <begin position="195"/>
        <end position="264"/>
    </location>
</feature>
<dbReference type="Proteomes" id="UP001138500">
    <property type="component" value="Unassembled WGS sequence"/>
</dbReference>
<dbReference type="Pfam" id="PF26176">
    <property type="entry name" value="zf_C2H2_17_2"/>
    <property type="match status" value="1"/>
</dbReference>
<feature type="compositionally biased region" description="Low complexity" evidence="1">
    <location>
        <begin position="37"/>
        <end position="50"/>
    </location>
</feature>
<dbReference type="EMBL" id="RIBY02000469">
    <property type="protein sequence ID" value="KAH9842089.1"/>
    <property type="molecule type" value="Genomic_DNA"/>
</dbReference>
<dbReference type="InterPro" id="IPR013087">
    <property type="entry name" value="Znf_C2H2_type"/>
</dbReference>
<organism evidence="3 4">
    <name type="scientific">Teratosphaeria destructans</name>
    <dbReference type="NCBI Taxonomy" id="418781"/>
    <lineage>
        <taxon>Eukaryota</taxon>
        <taxon>Fungi</taxon>
        <taxon>Dikarya</taxon>
        <taxon>Ascomycota</taxon>
        <taxon>Pezizomycotina</taxon>
        <taxon>Dothideomycetes</taxon>
        <taxon>Dothideomycetidae</taxon>
        <taxon>Mycosphaerellales</taxon>
        <taxon>Teratosphaeriaceae</taxon>
        <taxon>Teratosphaeria</taxon>
    </lineage>
</organism>
<dbReference type="InterPro" id="IPR059095">
    <property type="entry name" value="Znf_C2H2_17_2nd"/>
</dbReference>
<name>A0A9W7W5K3_9PEZI</name>
<gene>
    <name evidence="3" type="ORF">Tdes44962_MAKER07693</name>
</gene>
<feature type="region of interest" description="Disordered" evidence="1">
    <location>
        <begin position="339"/>
        <end position="361"/>
    </location>
</feature>
<evidence type="ECO:0000313" key="4">
    <source>
        <dbReference type="Proteomes" id="UP001138500"/>
    </source>
</evidence>
<evidence type="ECO:0000259" key="2">
    <source>
        <dbReference type="SMART" id="SM00355"/>
    </source>
</evidence>
<protein>
    <submittedName>
        <fullName evidence="3">Zinc finger protein</fullName>
    </submittedName>
</protein>
<dbReference type="Pfam" id="PF26177">
    <property type="entry name" value="zf_C2H2_17_1st"/>
    <property type="match status" value="1"/>
</dbReference>
<feature type="domain" description="C2H2-type" evidence="2">
    <location>
        <begin position="444"/>
        <end position="474"/>
    </location>
</feature>
<dbReference type="InterPro" id="IPR059009">
    <property type="entry name" value="Znf_C2H2_17_1st"/>
</dbReference>
<dbReference type="Gene3D" id="3.30.160.60">
    <property type="entry name" value="Classic Zinc Finger"/>
    <property type="match status" value="1"/>
</dbReference>
<dbReference type="AlphaFoldDB" id="A0A9W7W5K3"/>
<keyword evidence="4" id="KW-1185">Reference proteome</keyword>
<dbReference type="OrthoDB" id="5062908at2759"/>
<reference evidence="3 4" key="2">
    <citation type="journal article" date="2021" name="Curr. Genet.">
        <title>Genetic response to nitrogen starvation in the aggressive Eucalyptus foliar pathogen Teratosphaeria destructans.</title>
        <authorList>
            <person name="Havenga M."/>
            <person name="Wingfield B.D."/>
            <person name="Wingfield M.J."/>
            <person name="Dreyer L.L."/>
            <person name="Roets F."/>
            <person name="Aylward J."/>
        </authorList>
    </citation>
    <scope>NUCLEOTIDE SEQUENCE [LARGE SCALE GENOMIC DNA]</scope>
    <source>
        <strain evidence="3">CMW44962</strain>
    </source>
</reference>
<evidence type="ECO:0000313" key="3">
    <source>
        <dbReference type="EMBL" id="KAH9842089.1"/>
    </source>
</evidence>